<feature type="domain" description="DUF4124" evidence="3">
    <location>
        <begin position="9"/>
        <end position="54"/>
    </location>
</feature>
<dbReference type="InterPro" id="IPR025392">
    <property type="entry name" value="DUF4124"/>
</dbReference>
<dbReference type="EMBL" id="AP022839">
    <property type="protein sequence ID" value="BCA95306.1"/>
    <property type="molecule type" value="Genomic_DNA"/>
</dbReference>
<evidence type="ECO:0000259" key="3">
    <source>
        <dbReference type="Pfam" id="PF13511"/>
    </source>
</evidence>
<evidence type="ECO:0000256" key="2">
    <source>
        <dbReference type="SAM" id="SignalP"/>
    </source>
</evidence>
<dbReference type="Pfam" id="PF13511">
    <property type="entry name" value="DUF4124"/>
    <property type="match status" value="1"/>
</dbReference>
<protein>
    <recommendedName>
        <fullName evidence="3">DUF4124 domain-containing protein</fullName>
    </recommendedName>
</protein>
<reference evidence="4" key="1">
    <citation type="journal article" date="2020" name="Microbiol. Resour. Announc.">
        <title>Complete Genome Sequence of Novel Psychrotolerant Legionella Strain TUM19329, Isolated from Antarctic Lake Sediment.</title>
        <authorList>
            <person name="Shimada S."/>
            <person name="Nakai R."/>
            <person name="Aoki K."/>
            <person name="Shimoeda N."/>
            <person name="Ohno G."/>
            <person name="Miyazaki Y."/>
            <person name="Kudoh S."/>
            <person name="Imura S."/>
            <person name="Watanabe K."/>
            <person name="Ishii Y."/>
            <person name="Tateda K."/>
        </authorList>
    </citation>
    <scope>NUCLEOTIDE SEQUENCE [LARGE SCALE GENOMIC DNA]</scope>
    <source>
        <strain evidence="4">TUM19329</strain>
    </source>
</reference>
<feature type="signal peptide" evidence="2">
    <location>
        <begin position="1"/>
        <end position="19"/>
    </location>
</feature>
<proteinExistence type="predicted"/>
<sequence length="122" mass="13325">MTKFFQVAALMMILSPSYAEIYTWIDSQGVVHFSDNPHQGAEKLKLPAGQSYSALSLPSSVPEEDGSATHEANKSSETSDSDKPYTKIAIREPLHGATIRNNQGYILVSVELEPKLSEGDNL</sequence>
<gene>
    <name evidence="4" type="ORF">TUM19329_16670</name>
</gene>
<organism evidence="4 5">
    <name type="scientific">Legionella antarctica</name>
    <dbReference type="NCBI Taxonomy" id="2708020"/>
    <lineage>
        <taxon>Bacteria</taxon>
        <taxon>Pseudomonadati</taxon>
        <taxon>Pseudomonadota</taxon>
        <taxon>Gammaproteobacteria</taxon>
        <taxon>Legionellales</taxon>
        <taxon>Legionellaceae</taxon>
        <taxon>Legionella</taxon>
    </lineage>
</organism>
<feature type="region of interest" description="Disordered" evidence="1">
    <location>
        <begin position="55"/>
        <end position="87"/>
    </location>
</feature>
<dbReference type="RefSeq" id="WP_226905608.1">
    <property type="nucleotide sequence ID" value="NZ_AP022839.1"/>
</dbReference>
<accession>A0A6F8T5R4</accession>
<feature type="chain" id="PRO_5026126068" description="DUF4124 domain-containing protein" evidence="2">
    <location>
        <begin position="20"/>
        <end position="122"/>
    </location>
</feature>
<dbReference type="AlphaFoldDB" id="A0A6F8T5R4"/>
<evidence type="ECO:0000256" key="1">
    <source>
        <dbReference type="SAM" id="MobiDB-lite"/>
    </source>
</evidence>
<keyword evidence="2" id="KW-0732">Signal</keyword>
<dbReference type="KEGG" id="lant:TUM19329_16670"/>
<evidence type="ECO:0000313" key="5">
    <source>
        <dbReference type="Proteomes" id="UP000502894"/>
    </source>
</evidence>
<evidence type="ECO:0000313" key="4">
    <source>
        <dbReference type="EMBL" id="BCA95306.1"/>
    </source>
</evidence>
<keyword evidence="5" id="KW-1185">Reference proteome</keyword>
<dbReference type="Proteomes" id="UP000502894">
    <property type="component" value="Chromosome"/>
</dbReference>
<name>A0A6F8T5R4_9GAMM</name>